<evidence type="ECO:0000259" key="2">
    <source>
        <dbReference type="Pfam" id="PF01636"/>
    </source>
</evidence>
<dbReference type="Pfam" id="PF01636">
    <property type="entry name" value="APH"/>
    <property type="match status" value="1"/>
</dbReference>
<dbReference type="RefSeq" id="WP_235049825.1">
    <property type="nucleotide sequence ID" value="NZ_JAKFHA010000001.1"/>
</dbReference>
<reference evidence="3" key="1">
    <citation type="submission" date="2022-01" db="EMBL/GenBank/DDBJ databases">
        <title>Genome-Based Taxonomic Classification of the Phylum Actinobacteria.</title>
        <authorList>
            <person name="Gao Y."/>
        </authorList>
    </citation>
    <scope>NUCLEOTIDE SEQUENCE</scope>
    <source>
        <strain evidence="3">KLBMP 8922</strain>
    </source>
</reference>
<name>A0AA41PTW9_9ACTN</name>
<organism evidence="3 4">
    <name type="scientific">Yinghuangia soli</name>
    <dbReference type="NCBI Taxonomy" id="2908204"/>
    <lineage>
        <taxon>Bacteria</taxon>
        <taxon>Bacillati</taxon>
        <taxon>Actinomycetota</taxon>
        <taxon>Actinomycetes</taxon>
        <taxon>Kitasatosporales</taxon>
        <taxon>Streptomycetaceae</taxon>
        <taxon>Yinghuangia</taxon>
    </lineage>
</organism>
<dbReference type="SUPFAM" id="SSF56112">
    <property type="entry name" value="Protein kinase-like (PK-like)"/>
    <property type="match status" value="1"/>
</dbReference>
<feature type="compositionally biased region" description="Basic and acidic residues" evidence="1">
    <location>
        <begin position="47"/>
        <end position="57"/>
    </location>
</feature>
<dbReference type="InterPro" id="IPR011009">
    <property type="entry name" value="Kinase-like_dom_sf"/>
</dbReference>
<dbReference type="InterPro" id="IPR002575">
    <property type="entry name" value="Aminoglycoside_PTrfase"/>
</dbReference>
<comment type="caution">
    <text evidence="3">The sequence shown here is derived from an EMBL/GenBank/DDBJ whole genome shotgun (WGS) entry which is preliminary data.</text>
</comment>
<dbReference type="Gene3D" id="3.90.1200.10">
    <property type="match status" value="1"/>
</dbReference>
<dbReference type="Proteomes" id="UP001165378">
    <property type="component" value="Unassembled WGS sequence"/>
</dbReference>
<sequence>MTGGRRGGRGGERRVAEGWSGEPRDDEPGPWVDEPRDDEPGDEEPGHEEPGHEESLDGGRTGGAVRVGDTVRRTAGPWTSSVHALLAHLAAAGFAAAPRPLGFDALGREVLSFLPGRTVGMERPWPTWVYADTSLDQVGLWMRRFHEAAADFVPPADAIWRDGGRWTPGLVIGHNDAAPYNAAWQDGRLTGFFDWDFAGPVTREWDLAFTAFAWVPLSARHRAAADGFTRIAARPRRLRRLLEAYGLDRTEAEFLDVVRARLDAHVEGLTARASAGEAAFADLVGEGVADDLRRARRELDDFAGYGPPD</sequence>
<feature type="compositionally biased region" description="Basic and acidic residues" evidence="1">
    <location>
        <begin position="9"/>
        <end position="27"/>
    </location>
</feature>
<protein>
    <submittedName>
        <fullName evidence="3">Phosphotransferase</fullName>
    </submittedName>
</protein>
<evidence type="ECO:0000313" key="3">
    <source>
        <dbReference type="EMBL" id="MCF2525799.1"/>
    </source>
</evidence>
<accession>A0AA41PTW9</accession>
<evidence type="ECO:0000313" key="4">
    <source>
        <dbReference type="Proteomes" id="UP001165378"/>
    </source>
</evidence>
<keyword evidence="4" id="KW-1185">Reference proteome</keyword>
<feature type="domain" description="Aminoglycoside phosphotransferase" evidence="2">
    <location>
        <begin position="170"/>
        <end position="215"/>
    </location>
</feature>
<gene>
    <name evidence="3" type="ORF">LZ495_00975</name>
</gene>
<dbReference type="EMBL" id="JAKFHA010000001">
    <property type="protein sequence ID" value="MCF2525799.1"/>
    <property type="molecule type" value="Genomic_DNA"/>
</dbReference>
<dbReference type="AlphaFoldDB" id="A0AA41PTW9"/>
<proteinExistence type="predicted"/>
<feature type="region of interest" description="Disordered" evidence="1">
    <location>
        <begin position="1"/>
        <end position="65"/>
    </location>
</feature>
<feature type="compositionally biased region" description="Acidic residues" evidence="1">
    <location>
        <begin position="35"/>
        <end position="46"/>
    </location>
</feature>
<evidence type="ECO:0000256" key="1">
    <source>
        <dbReference type="SAM" id="MobiDB-lite"/>
    </source>
</evidence>